<evidence type="ECO:0000256" key="7">
    <source>
        <dbReference type="RuleBase" id="RU363069"/>
    </source>
</evidence>
<gene>
    <name evidence="7" type="primary">sbcD</name>
    <name evidence="11" type="ORF">FD03_GL001067</name>
</gene>
<evidence type="ECO:0000256" key="5">
    <source>
        <dbReference type="ARBA" id="ARBA00022801"/>
    </source>
</evidence>
<dbReference type="NCBIfam" id="TIGR00619">
    <property type="entry name" value="sbcd"/>
    <property type="match status" value="1"/>
</dbReference>
<dbReference type="InterPro" id="IPR004843">
    <property type="entry name" value="Calcineurin-like_PHP"/>
</dbReference>
<comment type="caution">
    <text evidence="11">The sequence shown here is derived from an EMBL/GenBank/DDBJ whole genome shotgun (WGS) entry which is preliminary data.</text>
</comment>
<dbReference type="Gene3D" id="3.60.21.10">
    <property type="match status" value="1"/>
</dbReference>
<proteinExistence type="inferred from homology"/>
<dbReference type="InterPro" id="IPR050535">
    <property type="entry name" value="DNA_Repair-Maintenance_Comp"/>
</dbReference>
<dbReference type="InterPro" id="IPR041796">
    <property type="entry name" value="Mre11_N"/>
</dbReference>
<comment type="subunit">
    <text evidence="2 7">Heterodimer of SbcC and SbcD.</text>
</comment>
<keyword evidence="5 7" id="KW-0378">Hydrolase</keyword>
<dbReference type="PANTHER" id="PTHR30337">
    <property type="entry name" value="COMPONENT OF ATP-DEPENDENT DSDNA EXONUCLEASE"/>
    <property type="match status" value="1"/>
</dbReference>
<dbReference type="InterPro" id="IPR026843">
    <property type="entry name" value="SbcD_C"/>
</dbReference>
<evidence type="ECO:0000256" key="8">
    <source>
        <dbReference type="SAM" id="MobiDB-lite"/>
    </source>
</evidence>
<evidence type="ECO:0000313" key="11">
    <source>
        <dbReference type="EMBL" id="KRK80932.1"/>
    </source>
</evidence>
<accession>A0A0R1KIS8</accession>
<organism evidence="11 12">
    <name type="scientific">Companilactobacillus nodensis DSM 19682 = JCM 14932 = NBRC 107160</name>
    <dbReference type="NCBI Taxonomy" id="1423775"/>
    <lineage>
        <taxon>Bacteria</taxon>
        <taxon>Bacillati</taxon>
        <taxon>Bacillota</taxon>
        <taxon>Bacilli</taxon>
        <taxon>Lactobacillales</taxon>
        <taxon>Lactobacillaceae</taxon>
        <taxon>Companilactobacillus</taxon>
    </lineage>
</organism>
<feature type="domain" description="Nuclease SbcCD subunit D C-terminal" evidence="10">
    <location>
        <begin position="260"/>
        <end position="348"/>
    </location>
</feature>
<keyword evidence="7" id="KW-0235">DNA replication</keyword>
<dbReference type="EMBL" id="AZDZ01000002">
    <property type="protein sequence ID" value="KRK80932.1"/>
    <property type="molecule type" value="Genomic_DNA"/>
</dbReference>
<keyword evidence="7" id="KW-0233">DNA recombination</keyword>
<dbReference type="STRING" id="1423775.FD03_GL001067"/>
<comment type="function">
    <text evidence="7">SbcCD cleaves DNA hairpin structures. These structures can inhibit DNA replication and are intermediates in certain DNA recombination reactions. The complex acts as a 3'-&gt;5' double strand exonuclease that can open hairpins. It also has a 5' single-strand endonuclease activity.</text>
</comment>
<dbReference type="CDD" id="cd00840">
    <property type="entry name" value="MPP_Mre11_N"/>
    <property type="match status" value="1"/>
</dbReference>
<keyword evidence="4 7" id="KW-0540">Nuclease</keyword>
<dbReference type="SUPFAM" id="SSF56300">
    <property type="entry name" value="Metallo-dependent phosphatases"/>
    <property type="match status" value="1"/>
</dbReference>
<evidence type="ECO:0000256" key="3">
    <source>
        <dbReference type="ARBA" id="ARBA00013365"/>
    </source>
</evidence>
<evidence type="ECO:0000256" key="6">
    <source>
        <dbReference type="ARBA" id="ARBA00022839"/>
    </source>
</evidence>
<dbReference type="GO" id="GO:0008408">
    <property type="term" value="F:3'-5' exonuclease activity"/>
    <property type="evidence" value="ECO:0007669"/>
    <property type="project" value="InterPro"/>
</dbReference>
<feature type="domain" description="Calcineurin-like phosphoesterase" evidence="9">
    <location>
        <begin position="1"/>
        <end position="213"/>
    </location>
</feature>
<keyword evidence="6 7" id="KW-0269">Exonuclease</keyword>
<sequence>MRFLHTADWHIGKKLHGFGLNKEQDDAYKQILNIAETEKVDAIIIAGDLYDRAVPGEDSVKQLNSMLIDMNLKHKFPILAISGNHDSATRLHTGSEWFSATNFFLNTKVSQSTTPIEIADTQFFLLPYFEPFEAKQYLQDDKLKNVTEAMVKLVEKMQANFDPNKKHVLIAHFFAAGSEHVDSETQVSVGGLNAIPVDILSPFDYVALGHLHGKDALHAEKVKYSGSPVKFSISEANQTKGVWIVDTDPFKVEFKPLTPTKDIRILTESYETLTSPDFYNQQNCNDFLSIQLTDSKIIPNVMQSLREIYPYIINLERANGPVLTDNKVADIDPNLDPMTLLKKFFKESTEEDMSETQEKWAADTLKTANKEVN</sequence>
<evidence type="ECO:0000256" key="2">
    <source>
        <dbReference type="ARBA" id="ARBA00011322"/>
    </source>
</evidence>
<evidence type="ECO:0000259" key="10">
    <source>
        <dbReference type="Pfam" id="PF12320"/>
    </source>
</evidence>
<evidence type="ECO:0000259" key="9">
    <source>
        <dbReference type="Pfam" id="PF00149"/>
    </source>
</evidence>
<dbReference type="PANTHER" id="PTHR30337:SF0">
    <property type="entry name" value="NUCLEASE SBCCD SUBUNIT D"/>
    <property type="match status" value="1"/>
</dbReference>
<protein>
    <recommendedName>
        <fullName evidence="3 7">Nuclease SbcCD subunit D</fullName>
    </recommendedName>
</protein>
<evidence type="ECO:0000313" key="12">
    <source>
        <dbReference type="Proteomes" id="UP000051248"/>
    </source>
</evidence>
<dbReference type="Proteomes" id="UP000051248">
    <property type="component" value="Unassembled WGS sequence"/>
</dbReference>
<reference evidence="11 12" key="1">
    <citation type="journal article" date="2015" name="Genome Announc.">
        <title>Expanding the biotechnology potential of lactobacilli through comparative genomics of 213 strains and associated genera.</title>
        <authorList>
            <person name="Sun Z."/>
            <person name="Harris H.M."/>
            <person name="McCann A."/>
            <person name="Guo C."/>
            <person name="Argimon S."/>
            <person name="Zhang W."/>
            <person name="Yang X."/>
            <person name="Jeffery I.B."/>
            <person name="Cooney J.C."/>
            <person name="Kagawa T.F."/>
            <person name="Liu W."/>
            <person name="Song Y."/>
            <person name="Salvetti E."/>
            <person name="Wrobel A."/>
            <person name="Rasinkangas P."/>
            <person name="Parkhill J."/>
            <person name="Rea M.C."/>
            <person name="O'Sullivan O."/>
            <person name="Ritari J."/>
            <person name="Douillard F.P."/>
            <person name="Paul Ross R."/>
            <person name="Yang R."/>
            <person name="Briner A.E."/>
            <person name="Felis G.E."/>
            <person name="de Vos W.M."/>
            <person name="Barrangou R."/>
            <person name="Klaenhammer T.R."/>
            <person name="Caufield P.W."/>
            <person name="Cui Y."/>
            <person name="Zhang H."/>
            <person name="O'Toole P.W."/>
        </authorList>
    </citation>
    <scope>NUCLEOTIDE SEQUENCE [LARGE SCALE GENOMIC DNA]</scope>
    <source>
        <strain evidence="11 12">DSM 19682</strain>
    </source>
</reference>
<keyword evidence="7" id="KW-0255">Endonuclease</keyword>
<comment type="similarity">
    <text evidence="1 7">Belongs to the SbcD family.</text>
</comment>
<dbReference type="OrthoDB" id="9773856at2"/>
<dbReference type="Pfam" id="PF00149">
    <property type="entry name" value="Metallophos"/>
    <property type="match status" value="1"/>
</dbReference>
<dbReference type="GO" id="GO:0004519">
    <property type="term" value="F:endonuclease activity"/>
    <property type="evidence" value="ECO:0007669"/>
    <property type="project" value="UniProtKB-KW"/>
</dbReference>
<name>A0A0R1KIS8_9LACO</name>
<dbReference type="eggNOG" id="COG0420">
    <property type="taxonomic scope" value="Bacteria"/>
</dbReference>
<feature type="region of interest" description="Disordered" evidence="8">
    <location>
        <begin position="350"/>
        <end position="373"/>
    </location>
</feature>
<dbReference type="PATRIC" id="fig|1423775.4.peg.1096"/>
<dbReference type="RefSeq" id="WP_025023583.1">
    <property type="nucleotide sequence ID" value="NZ_AZDZ01000002.1"/>
</dbReference>
<dbReference type="GO" id="GO:0006260">
    <property type="term" value="P:DNA replication"/>
    <property type="evidence" value="ECO:0007669"/>
    <property type="project" value="UniProtKB-KW"/>
</dbReference>
<dbReference type="InterPro" id="IPR029052">
    <property type="entry name" value="Metallo-depent_PP-like"/>
</dbReference>
<evidence type="ECO:0000256" key="4">
    <source>
        <dbReference type="ARBA" id="ARBA00022722"/>
    </source>
</evidence>
<keyword evidence="12" id="KW-1185">Reference proteome</keyword>
<dbReference type="InterPro" id="IPR004593">
    <property type="entry name" value="SbcD"/>
</dbReference>
<dbReference type="GO" id="GO:0006310">
    <property type="term" value="P:DNA recombination"/>
    <property type="evidence" value="ECO:0007669"/>
    <property type="project" value="UniProtKB-KW"/>
</dbReference>
<evidence type="ECO:0000256" key="1">
    <source>
        <dbReference type="ARBA" id="ARBA00010555"/>
    </source>
</evidence>
<dbReference type="AlphaFoldDB" id="A0A0R1KIS8"/>
<dbReference type="Pfam" id="PF12320">
    <property type="entry name" value="SbcD_C"/>
    <property type="match status" value="1"/>
</dbReference>